<sequence length="407" mass="43675">MREASAKLSLRHLSAFMAVVDCGRISAAGDALRRSHSAIARSLEMLETRFGRPLLTRSRAGVAPTPAGLACDARCRIIENELASLRDLLERSGHAGLRGRQACLFRMQVDVSRLRALVSVHNLGSVQGAAHLLSVTQPAVSSSIRALETDLGVALFVRTPRGMIPTPAGASVAMASRRILSELRRIDDDIASLRGAPSGLVCIGGLAYSRNAVLPRAIKEVVGRFPQIVVRTVEGPLDSLLVAMHAGEVDVIICARPEAVMLEGVKVETLLRDRMKLFVSRDHPLAGRKAVPAGEVLDYPFILPPVGTVTRALLVSTFRAVAGRDPEGAVETSSYTIIRKLVMESRQICFRSVSEFSPEGEDVSIVPLDLAFDLPAREICLLQRKGAILTAAAADALAVLRDVARGH</sequence>
<dbReference type="SUPFAM" id="SSF53850">
    <property type="entry name" value="Periplasmic binding protein-like II"/>
    <property type="match status" value="1"/>
</dbReference>
<keyword evidence="7" id="KW-1185">Reference proteome</keyword>
<dbReference type="STRING" id="631454.N177_2217"/>
<evidence type="ECO:0000256" key="1">
    <source>
        <dbReference type="ARBA" id="ARBA00009437"/>
    </source>
</evidence>
<comment type="caution">
    <text evidence="6">The sequence shown here is derived from an EMBL/GenBank/DDBJ whole genome shotgun (WGS) entry which is preliminary data.</text>
</comment>
<dbReference type="AlphaFoldDB" id="V4RHV9"/>
<dbReference type="InterPro" id="IPR050950">
    <property type="entry name" value="HTH-type_LysR_regulators"/>
</dbReference>
<evidence type="ECO:0000313" key="7">
    <source>
        <dbReference type="Proteomes" id="UP000017819"/>
    </source>
</evidence>
<proteinExistence type="inferred from homology"/>
<keyword evidence="3" id="KW-0238">DNA-binding</keyword>
<dbReference type="InterPro" id="IPR000847">
    <property type="entry name" value="LysR_HTH_N"/>
</dbReference>
<dbReference type="GO" id="GO:0003700">
    <property type="term" value="F:DNA-binding transcription factor activity"/>
    <property type="evidence" value="ECO:0007669"/>
    <property type="project" value="InterPro"/>
</dbReference>
<dbReference type="PATRIC" id="fig|631454.5.peg.2186"/>
<dbReference type="EMBL" id="AWXZ01000029">
    <property type="protein sequence ID" value="ESR24894.1"/>
    <property type="molecule type" value="Genomic_DNA"/>
</dbReference>
<organism evidence="6 7">
    <name type="scientific">Lutibaculum baratangense AMV1</name>
    <dbReference type="NCBI Taxonomy" id="631454"/>
    <lineage>
        <taxon>Bacteria</taxon>
        <taxon>Pseudomonadati</taxon>
        <taxon>Pseudomonadota</taxon>
        <taxon>Alphaproteobacteria</taxon>
        <taxon>Hyphomicrobiales</taxon>
        <taxon>Tepidamorphaceae</taxon>
        <taxon>Lutibaculum</taxon>
    </lineage>
</organism>
<dbReference type="InterPro" id="IPR005119">
    <property type="entry name" value="LysR_subst-bd"/>
</dbReference>
<dbReference type="GO" id="GO:0005829">
    <property type="term" value="C:cytosol"/>
    <property type="evidence" value="ECO:0007669"/>
    <property type="project" value="TreeGrafter"/>
</dbReference>
<accession>V4RHV9</accession>
<comment type="similarity">
    <text evidence="1">Belongs to the LysR transcriptional regulatory family.</text>
</comment>
<dbReference type="PRINTS" id="PR00039">
    <property type="entry name" value="HTHLYSR"/>
</dbReference>
<name>V4RHV9_9HYPH</name>
<evidence type="ECO:0000259" key="5">
    <source>
        <dbReference type="PROSITE" id="PS50931"/>
    </source>
</evidence>
<dbReference type="InterPro" id="IPR036390">
    <property type="entry name" value="WH_DNA-bd_sf"/>
</dbReference>
<dbReference type="eggNOG" id="COG0583">
    <property type="taxonomic scope" value="Bacteria"/>
</dbReference>
<feature type="domain" description="HTH lysR-type" evidence="5">
    <location>
        <begin position="8"/>
        <end position="65"/>
    </location>
</feature>
<dbReference type="InterPro" id="IPR036388">
    <property type="entry name" value="WH-like_DNA-bd_sf"/>
</dbReference>
<dbReference type="Gene3D" id="3.40.190.290">
    <property type="match status" value="1"/>
</dbReference>
<keyword evidence="4" id="KW-0804">Transcription</keyword>
<dbReference type="PANTHER" id="PTHR30419:SF8">
    <property type="entry name" value="NITROGEN ASSIMILATION TRANSCRIPTIONAL ACTIVATOR-RELATED"/>
    <property type="match status" value="1"/>
</dbReference>
<keyword evidence="2" id="KW-0805">Transcription regulation</keyword>
<evidence type="ECO:0000256" key="3">
    <source>
        <dbReference type="ARBA" id="ARBA00023125"/>
    </source>
</evidence>
<protein>
    <submittedName>
        <fullName evidence="6">Transcriptional regulator, LysR family</fullName>
    </submittedName>
</protein>
<dbReference type="Proteomes" id="UP000017819">
    <property type="component" value="Unassembled WGS sequence"/>
</dbReference>
<reference evidence="6 7" key="1">
    <citation type="journal article" date="2014" name="Genome Announc.">
        <title>Draft Genome Sequence of Lutibaculum baratangense Strain AMV1T, Isolated from a Mud Volcano in Andamans, India.</title>
        <authorList>
            <person name="Singh A."/>
            <person name="Sreenivas A."/>
            <person name="Sathyanarayana Reddy G."/>
            <person name="Pinnaka A.K."/>
            <person name="Shivaji S."/>
        </authorList>
    </citation>
    <scope>NUCLEOTIDE SEQUENCE [LARGE SCALE GENOMIC DNA]</scope>
    <source>
        <strain evidence="6 7">AMV1</strain>
    </source>
</reference>
<dbReference type="Gene3D" id="1.10.10.10">
    <property type="entry name" value="Winged helix-like DNA-binding domain superfamily/Winged helix DNA-binding domain"/>
    <property type="match status" value="2"/>
</dbReference>
<gene>
    <name evidence="6" type="ORF">N177_2217</name>
</gene>
<dbReference type="PROSITE" id="PS50931">
    <property type="entry name" value="HTH_LYSR"/>
    <property type="match status" value="2"/>
</dbReference>
<dbReference type="Pfam" id="PF03466">
    <property type="entry name" value="LysR_substrate"/>
    <property type="match status" value="1"/>
</dbReference>
<dbReference type="OrthoDB" id="7809623at2"/>
<dbReference type="Pfam" id="PF00126">
    <property type="entry name" value="HTH_1"/>
    <property type="match status" value="2"/>
</dbReference>
<dbReference type="PANTHER" id="PTHR30419">
    <property type="entry name" value="HTH-TYPE TRANSCRIPTIONAL REGULATOR YBHD"/>
    <property type="match status" value="1"/>
</dbReference>
<evidence type="ECO:0000256" key="2">
    <source>
        <dbReference type="ARBA" id="ARBA00023015"/>
    </source>
</evidence>
<feature type="domain" description="HTH lysR-type" evidence="5">
    <location>
        <begin position="109"/>
        <end position="166"/>
    </location>
</feature>
<dbReference type="GO" id="GO:0003677">
    <property type="term" value="F:DNA binding"/>
    <property type="evidence" value="ECO:0007669"/>
    <property type="project" value="UniProtKB-KW"/>
</dbReference>
<dbReference type="SUPFAM" id="SSF46785">
    <property type="entry name" value="Winged helix' DNA-binding domain"/>
    <property type="match status" value="2"/>
</dbReference>
<evidence type="ECO:0000313" key="6">
    <source>
        <dbReference type="EMBL" id="ESR24894.1"/>
    </source>
</evidence>
<evidence type="ECO:0000256" key="4">
    <source>
        <dbReference type="ARBA" id="ARBA00023163"/>
    </source>
</evidence>
<dbReference type="RefSeq" id="WP_023432347.1">
    <property type="nucleotide sequence ID" value="NZ_AWXZ01000029.1"/>
</dbReference>